<reference evidence="1 2" key="1">
    <citation type="journal article" date="2017" name="Syst. Appl. Microbiol.">
        <title>Soybeans inoculated with root zone soils of Canadian native legumes harbour diverse and novel Bradyrhizobium spp. that possess agricultural potential.</title>
        <authorList>
            <person name="Bromfield E.S.P."/>
            <person name="Cloutier S."/>
            <person name="Tambong J.T."/>
            <person name="Tran Thi T.V."/>
        </authorList>
    </citation>
    <scope>NUCLEOTIDE SEQUENCE [LARGE SCALE GENOMIC DNA]</scope>
    <source>
        <strain evidence="1 2">323S2</strain>
    </source>
</reference>
<evidence type="ECO:0000313" key="1">
    <source>
        <dbReference type="EMBL" id="UGX94067.1"/>
    </source>
</evidence>
<reference evidence="1 2" key="2">
    <citation type="journal article" date="2022" name="Int. J. Syst. Evol. Microbiol.">
        <title>Strains of Bradyrhizobium barranii sp. nov. associated with legumes native to Canada are symbionts of soybeans and belong to different subspecies (subsp. barranii subsp. nov. and subsp. apii subsp. nov.) and symbiovars (sv. glycinearum and sv. septentrionale).</title>
        <authorList>
            <person name="Bromfield E.S.P."/>
            <person name="Cloutier S."/>
            <person name="Wasai-Hara S."/>
            <person name="Minamisawa K."/>
        </authorList>
    </citation>
    <scope>NUCLEOTIDE SEQUENCE [LARGE SCALE GENOMIC DNA]</scope>
    <source>
        <strain evidence="1 2">323S2</strain>
    </source>
</reference>
<name>A0A9X9YT12_9BRAD</name>
<proteinExistence type="predicted"/>
<dbReference type="AlphaFoldDB" id="A0A9X9YT12"/>
<dbReference type="Proteomes" id="UP000564836">
    <property type="component" value="Chromosome"/>
</dbReference>
<dbReference type="RefSeq" id="WP_224517643.1">
    <property type="nucleotide sequence ID" value="NZ_CP088280.1"/>
</dbReference>
<evidence type="ECO:0000313" key="2">
    <source>
        <dbReference type="Proteomes" id="UP000564836"/>
    </source>
</evidence>
<protein>
    <submittedName>
        <fullName evidence="1">Uncharacterized protein</fullName>
    </submittedName>
</protein>
<dbReference type="EMBL" id="CP088280">
    <property type="protein sequence ID" value="UGX94067.1"/>
    <property type="molecule type" value="Genomic_DNA"/>
</dbReference>
<organism evidence="1 2">
    <name type="scientific">Bradyrhizobium barranii subsp. barranii</name>
    <dbReference type="NCBI Taxonomy" id="2823807"/>
    <lineage>
        <taxon>Bacteria</taxon>
        <taxon>Pseudomonadati</taxon>
        <taxon>Pseudomonadota</taxon>
        <taxon>Alphaproteobacteria</taxon>
        <taxon>Hyphomicrobiales</taxon>
        <taxon>Nitrobacteraceae</taxon>
        <taxon>Bradyrhizobium</taxon>
        <taxon>Bradyrhizobium barranii</taxon>
    </lineage>
</organism>
<sequence>MSPTTATTDHGIERRNFMSMQWLLAKAPGFQALPESDRAAIFNFTFLWSLFEAQVMENFARADLICDKVDVWHDAGTLDADSYNVDLAYFRRRYFADGDFTYHFPHLKLRPADQPDVVRSVINGSNNDPRDRLLTVLMIVWRFRNNLFHGEKWAYQLEGQLSNFTHANSVLMRLLERHGQLAA</sequence>
<gene>
    <name evidence="1" type="ORF">G6321_00052425</name>
</gene>
<accession>A0A9X9YT12</accession>